<dbReference type="InterPro" id="IPR017932">
    <property type="entry name" value="GATase_2_dom"/>
</dbReference>
<comment type="catalytic activity">
    <reaction evidence="1">
        <text>D-fructose 6-phosphate + L-glutamine = D-glucosamine 6-phosphate + L-glutamate</text>
        <dbReference type="Rhea" id="RHEA:13237"/>
        <dbReference type="ChEBI" id="CHEBI:29985"/>
        <dbReference type="ChEBI" id="CHEBI:58359"/>
        <dbReference type="ChEBI" id="CHEBI:58725"/>
        <dbReference type="ChEBI" id="CHEBI:61527"/>
        <dbReference type="EC" id="2.6.1.16"/>
    </reaction>
</comment>
<evidence type="ECO:0000256" key="5">
    <source>
        <dbReference type="ARBA" id="ARBA00022679"/>
    </source>
</evidence>
<dbReference type="EMBL" id="RKLP01000014">
    <property type="protein sequence ID" value="RVW07123.1"/>
    <property type="molecule type" value="Genomic_DNA"/>
</dbReference>
<evidence type="ECO:0000259" key="8">
    <source>
        <dbReference type="PROSITE" id="PS51278"/>
    </source>
</evidence>
<dbReference type="OrthoDB" id="9761808at2"/>
<sequence length="595" mass="62527">MCGIIACRTAGPALDYLLPALKRLEYRGYDSVGVAVRTGDGDIARLRTIGRIGALEQQVTEWSGPELDGLGIGHTRWATHGGVDEQNTHPHLDCTGRIALVHNGIITNADELARELRATGHRFTSEVDSEVVAHLVEDDLALSGDLLTAVQRTVERLSGSWALAVLEQGTGRLVAAAHRSPLLIARANGGDFATSDAAAISDWVDEFRPLEDGDVVELGETFTWSRRGQRCAPPPITRHTWNPTDMSLGRHTDYMSKEIGEQPQVAARLLGQIGGGVADGSLWSGLGLPDFDRLRVIACGTSLHAGQVIGNCARGIGGIRPTTTVASETLREPLEPGTLTLAISQSGETADVLRALDLQAPGDGPVLALTNSSHSTLARRADAVLPCSAGPEIGVAATKTFVCQVISGVALVMSAMVANERLSPDAAARLMRALNGAPARLAAATETAERLIPPLVDELTTATGFVFLGRGAGVPYAAEGALKLKELTYRWAEHHPAGELKHGPLAVIEPGTPVVVVDHGDARLDANVAEVRARGGRIISIGTEGTTVPVLHPGPAPCGPLESVVPMQVLARALALALGRDVDKPRNLAKSVTVE</sequence>
<reference evidence="10 11" key="1">
    <citation type="submission" date="2018-11" db="EMBL/GenBank/DDBJ databases">
        <title>Rhodococcus spongicola sp. nov. and Rhodococcus xishaensis sp. nov. from marine sponges.</title>
        <authorList>
            <person name="Li L."/>
            <person name="Lin H.W."/>
        </authorList>
    </citation>
    <scope>NUCLEOTIDE SEQUENCE [LARGE SCALE GENOMIC DNA]</scope>
    <source>
        <strain evidence="10 11">CCTCC AB2014297</strain>
    </source>
</reference>
<dbReference type="GO" id="GO:0006487">
    <property type="term" value="P:protein N-linked glycosylation"/>
    <property type="evidence" value="ECO:0007669"/>
    <property type="project" value="TreeGrafter"/>
</dbReference>
<dbReference type="AlphaFoldDB" id="A0A438B818"/>
<dbReference type="RefSeq" id="WP_127918448.1">
    <property type="nucleotide sequence ID" value="NZ_RKLP01000014.1"/>
</dbReference>
<evidence type="ECO:0000256" key="1">
    <source>
        <dbReference type="ARBA" id="ARBA00001031"/>
    </source>
</evidence>
<dbReference type="NCBIfam" id="NF001484">
    <property type="entry name" value="PRK00331.1"/>
    <property type="match status" value="1"/>
</dbReference>
<accession>A0A438B818</accession>
<evidence type="ECO:0000313" key="11">
    <source>
        <dbReference type="Proteomes" id="UP000286208"/>
    </source>
</evidence>
<comment type="caution">
    <text evidence="10">The sequence shown here is derived from an EMBL/GenBank/DDBJ whole genome shotgun (WGS) entry which is preliminary data.</text>
</comment>
<dbReference type="CDD" id="cd05008">
    <property type="entry name" value="SIS_GlmS_GlmD_1"/>
    <property type="match status" value="1"/>
</dbReference>
<proteinExistence type="predicted"/>
<dbReference type="Gene3D" id="3.60.20.10">
    <property type="entry name" value="Glutamine Phosphoribosylpyrophosphate, subunit 1, domain 1"/>
    <property type="match status" value="1"/>
</dbReference>
<evidence type="ECO:0000256" key="7">
    <source>
        <dbReference type="ARBA" id="ARBA00022962"/>
    </source>
</evidence>
<name>A0A438B818_9NOCA</name>
<dbReference type="CDD" id="cd05009">
    <property type="entry name" value="SIS_GlmS_GlmD_2"/>
    <property type="match status" value="1"/>
</dbReference>
<gene>
    <name evidence="10" type="primary">glmS</name>
    <name evidence="10" type="ORF">EGT67_23105</name>
</gene>
<keyword evidence="5 10" id="KW-0808">Transferase</keyword>
<dbReference type="InterPro" id="IPR001347">
    <property type="entry name" value="SIS_dom"/>
</dbReference>
<dbReference type="InterPro" id="IPR005855">
    <property type="entry name" value="GFAT"/>
</dbReference>
<dbReference type="PANTHER" id="PTHR10937:SF0">
    <property type="entry name" value="GLUTAMINE--FRUCTOSE-6-PHOSPHATE TRANSAMINASE (ISOMERIZING)"/>
    <property type="match status" value="1"/>
</dbReference>
<evidence type="ECO:0000256" key="4">
    <source>
        <dbReference type="ARBA" id="ARBA00022576"/>
    </source>
</evidence>
<dbReference type="CDD" id="cd00714">
    <property type="entry name" value="GFAT"/>
    <property type="match status" value="1"/>
</dbReference>
<dbReference type="InterPro" id="IPR035466">
    <property type="entry name" value="GlmS/AgaS_SIS"/>
</dbReference>
<evidence type="ECO:0000313" key="10">
    <source>
        <dbReference type="EMBL" id="RVW07123.1"/>
    </source>
</evidence>
<keyword evidence="6" id="KW-0677">Repeat</keyword>
<dbReference type="Gene3D" id="3.40.50.10490">
    <property type="entry name" value="Glucose-6-phosphate isomerase like protein, domain 1"/>
    <property type="match status" value="2"/>
</dbReference>
<dbReference type="InterPro" id="IPR047084">
    <property type="entry name" value="GFAT_N"/>
</dbReference>
<keyword evidence="7" id="KW-0315">Glutamine amidotransferase</keyword>
<dbReference type="Proteomes" id="UP000286208">
    <property type="component" value="Unassembled WGS sequence"/>
</dbReference>
<evidence type="ECO:0000259" key="9">
    <source>
        <dbReference type="PROSITE" id="PS51464"/>
    </source>
</evidence>
<keyword evidence="11" id="KW-1185">Reference proteome</keyword>
<dbReference type="InterPro" id="IPR046348">
    <property type="entry name" value="SIS_dom_sf"/>
</dbReference>
<feature type="domain" description="SIS" evidence="9">
    <location>
        <begin position="278"/>
        <end position="421"/>
    </location>
</feature>
<dbReference type="PROSITE" id="PS51278">
    <property type="entry name" value="GATASE_TYPE_2"/>
    <property type="match status" value="1"/>
</dbReference>
<dbReference type="GO" id="GO:0004360">
    <property type="term" value="F:glutamine-fructose-6-phosphate transaminase (isomerizing) activity"/>
    <property type="evidence" value="ECO:0007669"/>
    <property type="project" value="UniProtKB-EC"/>
</dbReference>
<dbReference type="GO" id="GO:0097367">
    <property type="term" value="F:carbohydrate derivative binding"/>
    <property type="evidence" value="ECO:0007669"/>
    <property type="project" value="InterPro"/>
</dbReference>
<dbReference type="SUPFAM" id="SSF56235">
    <property type="entry name" value="N-terminal nucleophile aminohydrolases (Ntn hydrolases)"/>
    <property type="match status" value="1"/>
</dbReference>
<dbReference type="GO" id="GO:0006002">
    <property type="term" value="P:fructose 6-phosphate metabolic process"/>
    <property type="evidence" value="ECO:0007669"/>
    <property type="project" value="TreeGrafter"/>
</dbReference>
<organism evidence="10 11">
    <name type="scientific">Prescottella agglutinans</name>
    <dbReference type="NCBI Taxonomy" id="1644129"/>
    <lineage>
        <taxon>Bacteria</taxon>
        <taxon>Bacillati</taxon>
        <taxon>Actinomycetota</taxon>
        <taxon>Actinomycetes</taxon>
        <taxon>Mycobacteriales</taxon>
        <taxon>Nocardiaceae</taxon>
        <taxon>Prescottella</taxon>
    </lineage>
</organism>
<feature type="domain" description="SIS" evidence="9">
    <location>
        <begin position="455"/>
        <end position="585"/>
    </location>
</feature>
<dbReference type="Pfam" id="PF13522">
    <property type="entry name" value="GATase_6"/>
    <property type="match status" value="1"/>
</dbReference>
<dbReference type="Pfam" id="PF01380">
    <property type="entry name" value="SIS"/>
    <property type="match status" value="2"/>
</dbReference>
<protein>
    <recommendedName>
        <fullName evidence="3">Glutamine--fructose-6-phosphate aminotransferase [isomerizing]</fullName>
        <ecNumber evidence="2">2.6.1.16</ecNumber>
    </recommendedName>
</protein>
<dbReference type="PROSITE" id="PS51464">
    <property type="entry name" value="SIS"/>
    <property type="match status" value="2"/>
</dbReference>
<dbReference type="NCBIfam" id="TIGR01135">
    <property type="entry name" value="glmS"/>
    <property type="match status" value="1"/>
</dbReference>
<evidence type="ECO:0000256" key="2">
    <source>
        <dbReference type="ARBA" id="ARBA00012916"/>
    </source>
</evidence>
<keyword evidence="4 10" id="KW-0032">Aminotransferase</keyword>
<dbReference type="InterPro" id="IPR029055">
    <property type="entry name" value="Ntn_hydrolases_N"/>
</dbReference>
<dbReference type="InterPro" id="IPR035490">
    <property type="entry name" value="GlmS/FrlB_SIS"/>
</dbReference>
<dbReference type="SUPFAM" id="SSF53697">
    <property type="entry name" value="SIS domain"/>
    <property type="match status" value="1"/>
</dbReference>
<feature type="domain" description="Glutamine amidotransferase type-2" evidence="8">
    <location>
        <begin position="2"/>
        <end position="221"/>
    </location>
</feature>
<dbReference type="PANTHER" id="PTHR10937">
    <property type="entry name" value="GLUCOSAMINE--FRUCTOSE-6-PHOSPHATE AMINOTRANSFERASE, ISOMERIZING"/>
    <property type="match status" value="1"/>
</dbReference>
<evidence type="ECO:0000256" key="6">
    <source>
        <dbReference type="ARBA" id="ARBA00022737"/>
    </source>
</evidence>
<dbReference type="EC" id="2.6.1.16" evidence="2"/>
<evidence type="ECO:0000256" key="3">
    <source>
        <dbReference type="ARBA" id="ARBA00016090"/>
    </source>
</evidence>
<dbReference type="GO" id="GO:0006047">
    <property type="term" value="P:UDP-N-acetylglucosamine metabolic process"/>
    <property type="evidence" value="ECO:0007669"/>
    <property type="project" value="TreeGrafter"/>
</dbReference>